<dbReference type="PANTHER" id="PTHR23112">
    <property type="entry name" value="G PROTEIN-COUPLED RECEPTOR 157-RELATED"/>
    <property type="match status" value="1"/>
</dbReference>
<keyword evidence="8" id="KW-1185">Reference proteome</keyword>
<dbReference type="SUPFAM" id="SSF81321">
    <property type="entry name" value="Family A G protein-coupled receptor-like"/>
    <property type="match status" value="1"/>
</dbReference>
<reference evidence="7 8" key="1">
    <citation type="journal article" date="2020" name="ISME J.">
        <title>Uncovering the hidden diversity of litter-decomposition mechanisms in mushroom-forming fungi.</title>
        <authorList>
            <person name="Floudas D."/>
            <person name="Bentzer J."/>
            <person name="Ahren D."/>
            <person name="Johansson T."/>
            <person name="Persson P."/>
            <person name="Tunlid A."/>
        </authorList>
    </citation>
    <scope>NUCLEOTIDE SEQUENCE [LARGE SCALE GENOMIC DNA]</scope>
    <source>
        <strain evidence="7 8">CBS 175.51</strain>
    </source>
</reference>
<gene>
    <name evidence="7" type="ORF">D9611_001600</name>
</gene>
<evidence type="ECO:0000313" key="7">
    <source>
        <dbReference type="EMBL" id="KAF5342150.1"/>
    </source>
</evidence>
<evidence type="ECO:0000256" key="6">
    <source>
        <dbReference type="SAM" id="Phobius"/>
    </source>
</evidence>
<evidence type="ECO:0000313" key="8">
    <source>
        <dbReference type="Proteomes" id="UP000541558"/>
    </source>
</evidence>
<evidence type="ECO:0000256" key="1">
    <source>
        <dbReference type="ARBA" id="ARBA00004141"/>
    </source>
</evidence>
<keyword evidence="4 6" id="KW-0472">Membrane</keyword>
<feature type="compositionally biased region" description="Basic and acidic residues" evidence="5">
    <location>
        <begin position="408"/>
        <end position="417"/>
    </location>
</feature>
<feature type="transmembrane region" description="Helical" evidence="6">
    <location>
        <begin position="143"/>
        <end position="161"/>
    </location>
</feature>
<evidence type="ECO:0008006" key="9">
    <source>
        <dbReference type="Google" id="ProtNLM"/>
    </source>
</evidence>
<organism evidence="7 8">
    <name type="scientific">Ephemerocybe angulata</name>
    <dbReference type="NCBI Taxonomy" id="980116"/>
    <lineage>
        <taxon>Eukaryota</taxon>
        <taxon>Fungi</taxon>
        <taxon>Dikarya</taxon>
        <taxon>Basidiomycota</taxon>
        <taxon>Agaricomycotina</taxon>
        <taxon>Agaricomycetes</taxon>
        <taxon>Agaricomycetidae</taxon>
        <taxon>Agaricales</taxon>
        <taxon>Agaricineae</taxon>
        <taxon>Psathyrellaceae</taxon>
        <taxon>Ephemerocybe</taxon>
    </lineage>
</organism>
<feature type="transmembrane region" description="Helical" evidence="6">
    <location>
        <begin position="187"/>
        <end position="212"/>
    </location>
</feature>
<evidence type="ECO:0000256" key="2">
    <source>
        <dbReference type="ARBA" id="ARBA00022692"/>
    </source>
</evidence>
<protein>
    <recommendedName>
        <fullName evidence="9">G-protein coupled receptors family 2 profile 2 domain-containing protein</fullName>
    </recommendedName>
</protein>
<feature type="transmembrane region" description="Helical" evidence="6">
    <location>
        <begin position="20"/>
        <end position="43"/>
    </location>
</feature>
<dbReference type="Proteomes" id="UP000541558">
    <property type="component" value="Unassembled WGS sequence"/>
</dbReference>
<comment type="caution">
    <text evidence="7">The sequence shown here is derived from an EMBL/GenBank/DDBJ whole genome shotgun (WGS) entry which is preliminary data.</text>
</comment>
<dbReference type="OrthoDB" id="100006at2759"/>
<dbReference type="GO" id="GO:0004930">
    <property type="term" value="F:G protein-coupled receptor activity"/>
    <property type="evidence" value="ECO:0007669"/>
    <property type="project" value="TreeGrafter"/>
</dbReference>
<dbReference type="EMBL" id="JAACJK010000001">
    <property type="protein sequence ID" value="KAF5342150.1"/>
    <property type="molecule type" value="Genomic_DNA"/>
</dbReference>
<dbReference type="GO" id="GO:0007189">
    <property type="term" value="P:adenylate cyclase-activating G protein-coupled receptor signaling pathway"/>
    <property type="evidence" value="ECO:0007669"/>
    <property type="project" value="TreeGrafter"/>
</dbReference>
<sequence length="495" mass="54440">MVEATFIPFPESVMVGATVVNGFAILCTLALVSVALRVSWLGIRWFIKKDGEQPQEYVFFNTQLGNYAACLLGAMAFNTGAGIMALPWLIGRGITLGTACTAQAFLNQVGTWAAGFFTVMIAVHTFISLVLKRKQSLLVSRSLMAIGWIMSCMMAALPLLVPHPSGEIYGADGLMCGFRSVYAQYRFFLHILPILVASVLSAVLYSIVFLVLRGTLKIHGGIRLTLDPNSRWSRNVEDDTYNRFIARVARSMVWYPVAYVALLVPYSITRLLELSGFLVPFQALVFACACWFMLGVVDAALLYNTFRVLGPAFDARSQAATTRKDLESWGPSAYLEKNQPSNFNGGSRAPITRQKAPRFHMPMPSYSSIESLGSEKGLLSSSSAMSNQKLSYGATAYSQDVRISNPKRSMDKAEALAHSHSPRSSISESYPYPRHLSEHRLRVWVRLESISRAEEIVVLGVSEPLLPSYAEIASSAIGSTRISLITVEFAKSISH</sequence>
<dbReference type="PANTHER" id="PTHR23112:SF37">
    <property type="entry name" value="G PROTEIN-COUPLED RECEPTOR GPR1"/>
    <property type="match status" value="1"/>
</dbReference>
<feature type="transmembrane region" description="Helical" evidence="6">
    <location>
        <begin position="252"/>
        <end position="269"/>
    </location>
</feature>
<keyword evidence="2 6" id="KW-0812">Transmembrane</keyword>
<evidence type="ECO:0000256" key="4">
    <source>
        <dbReference type="ARBA" id="ARBA00023136"/>
    </source>
</evidence>
<feature type="transmembrane region" description="Helical" evidence="6">
    <location>
        <begin position="64"/>
        <end position="90"/>
    </location>
</feature>
<evidence type="ECO:0000256" key="3">
    <source>
        <dbReference type="ARBA" id="ARBA00022989"/>
    </source>
</evidence>
<dbReference type="GO" id="GO:0005886">
    <property type="term" value="C:plasma membrane"/>
    <property type="evidence" value="ECO:0007669"/>
    <property type="project" value="TreeGrafter"/>
</dbReference>
<keyword evidence="3 6" id="KW-1133">Transmembrane helix</keyword>
<feature type="region of interest" description="Disordered" evidence="5">
    <location>
        <begin position="408"/>
        <end position="429"/>
    </location>
</feature>
<comment type="subcellular location">
    <subcellularLocation>
        <location evidence="1">Membrane</location>
        <topology evidence="1">Multi-pass membrane protein</topology>
    </subcellularLocation>
</comment>
<proteinExistence type="predicted"/>
<evidence type="ECO:0000256" key="5">
    <source>
        <dbReference type="SAM" id="MobiDB-lite"/>
    </source>
</evidence>
<feature type="transmembrane region" description="Helical" evidence="6">
    <location>
        <begin position="281"/>
        <end position="303"/>
    </location>
</feature>
<dbReference type="Gene3D" id="1.20.1070.10">
    <property type="entry name" value="Rhodopsin 7-helix transmembrane proteins"/>
    <property type="match status" value="1"/>
</dbReference>
<accession>A0A8H5CI01</accession>
<feature type="compositionally biased region" description="Low complexity" evidence="5">
    <location>
        <begin position="418"/>
        <end position="429"/>
    </location>
</feature>
<name>A0A8H5CI01_9AGAR</name>
<feature type="transmembrane region" description="Helical" evidence="6">
    <location>
        <begin position="110"/>
        <end position="131"/>
    </location>
</feature>
<dbReference type="AlphaFoldDB" id="A0A8H5CI01"/>